<dbReference type="PANTHER" id="PTHR31803:SF3">
    <property type="entry name" value="ALTERNATIVE OXIDASE"/>
    <property type="match status" value="1"/>
</dbReference>
<evidence type="ECO:0000256" key="15">
    <source>
        <dbReference type="ARBA" id="ARBA00025285"/>
    </source>
</evidence>
<keyword evidence="12 16" id="KW-0408">Iron</keyword>
<dbReference type="GO" id="GO:0009916">
    <property type="term" value="F:alternative oxidase activity"/>
    <property type="evidence" value="ECO:0007669"/>
    <property type="project" value="UniProtKB-UniRule"/>
</dbReference>
<comment type="cofactor">
    <cofactor evidence="16">
        <name>Fe cation</name>
        <dbReference type="ChEBI" id="CHEBI:24875"/>
    </cofactor>
    <text evidence="16">Binds 2 iron ions per subunit.</text>
</comment>
<dbReference type="GO" id="GO:0046872">
    <property type="term" value="F:metal ion binding"/>
    <property type="evidence" value="ECO:0007669"/>
    <property type="project" value="UniProtKB-UniRule"/>
</dbReference>
<reference evidence="18 19" key="1">
    <citation type="submission" date="2019-07" db="EMBL/GenBank/DDBJ databases">
        <title>Rhodotorula toruloides NBRC10032 genome sequencing.</title>
        <authorList>
            <person name="Shida Y."/>
            <person name="Takaku H."/>
            <person name="Ogasawara W."/>
            <person name="Mori K."/>
        </authorList>
    </citation>
    <scope>NUCLEOTIDE SEQUENCE [LARGE SCALE GENOMIC DNA]</scope>
    <source>
        <strain evidence="18 19">NBRC10032</strain>
    </source>
</reference>
<dbReference type="PANTHER" id="PTHR31803">
    <property type="entry name" value="ALTERNATIVE OXIDASE"/>
    <property type="match status" value="1"/>
</dbReference>
<evidence type="ECO:0000256" key="2">
    <source>
        <dbReference type="ARBA" id="ARBA00008388"/>
    </source>
</evidence>
<accession>A0A511KII9</accession>
<evidence type="ECO:0000313" key="18">
    <source>
        <dbReference type="EMBL" id="GEM10202.1"/>
    </source>
</evidence>
<evidence type="ECO:0000256" key="4">
    <source>
        <dbReference type="ARBA" id="ARBA00022660"/>
    </source>
</evidence>
<dbReference type="InterPro" id="IPR038659">
    <property type="entry name" value="AOX_sf"/>
</dbReference>
<dbReference type="EMBL" id="BJWK01000010">
    <property type="protein sequence ID" value="GEM10202.1"/>
    <property type="molecule type" value="Genomic_DNA"/>
</dbReference>
<dbReference type="FunFam" id="1.20.1260.140:FF:000002">
    <property type="entry name" value="Alternative oxidase"/>
    <property type="match status" value="1"/>
</dbReference>
<keyword evidence="8" id="KW-0809">Transit peptide</keyword>
<dbReference type="Gene3D" id="1.20.1260.140">
    <property type="entry name" value="Alternative oxidase"/>
    <property type="match status" value="1"/>
</dbReference>
<dbReference type="Proteomes" id="UP000321518">
    <property type="component" value="Unassembled WGS sequence"/>
</dbReference>
<comment type="caution">
    <text evidence="18">The sequence shown here is derived from an EMBL/GenBank/DDBJ whole genome shotgun (WGS) entry which is preliminary data.</text>
</comment>
<evidence type="ECO:0000256" key="1">
    <source>
        <dbReference type="ARBA" id="ARBA00004273"/>
    </source>
</evidence>
<keyword evidence="14 16" id="KW-0472">Membrane</keyword>
<evidence type="ECO:0000256" key="3">
    <source>
        <dbReference type="ARBA" id="ARBA00022448"/>
    </source>
</evidence>
<evidence type="ECO:0000256" key="13">
    <source>
        <dbReference type="ARBA" id="ARBA00023128"/>
    </source>
</evidence>
<dbReference type="GO" id="GO:0098803">
    <property type="term" value="C:respiratory chain complex"/>
    <property type="evidence" value="ECO:0007669"/>
    <property type="project" value="UniProtKB-UniRule"/>
</dbReference>
<evidence type="ECO:0000256" key="7">
    <source>
        <dbReference type="ARBA" id="ARBA00022792"/>
    </source>
</evidence>
<evidence type="ECO:0000256" key="16">
    <source>
        <dbReference type="RuleBase" id="RU003779"/>
    </source>
</evidence>
<dbReference type="GO" id="GO:0010230">
    <property type="term" value="P:alternative respiration"/>
    <property type="evidence" value="ECO:0007669"/>
    <property type="project" value="TreeGrafter"/>
</dbReference>
<keyword evidence="6 16" id="KW-0479">Metal-binding</keyword>
<dbReference type="Pfam" id="PF01786">
    <property type="entry name" value="AOX"/>
    <property type="match status" value="1"/>
</dbReference>
<evidence type="ECO:0000256" key="11">
    <source>
        <dbReference type="ARBA" id="ARBA00023002"/>
    </source>
</evidence>
<comment type="similarity">
    <text evidence="2 16">Belongs to the alternative oxidase family.</text>
</comment>
<dbReference type="AlphaFoldDB" id="A0A511KII9"/>
<evidence type="ECO:0000256" key="10">
    <source>
        <dbReference type="ARBA" id="ARBA00022989"/>
    </source>
</evidence>
<evidence type="ECO:0000256" key="14">
    <source>
        <dbReference type="ARBA" id="ARBA00023136"/>
    </source>
</evidence>
<comment type="subcellular location">
    <subcellularLocation>
        <location evidence="1">Mitochondrion inner membrane</location>
    </subcellularLocation>
</comment>
<dbReference type="InterPro" id="IPR002680">
    <property type="entry name" value="AOX"/>
</dbReference>
<evidence type="ECO:0000313" key="19">
    <source>
        <dbReference type="Proteomes" id="UP000321518"/>
    </source>
</evidence>
<keyword evidence="4 16" id="KW-0679">Respiratory chain</keyword>
<organism evidence="18 19">
    <name type="scientific">Rhodotorula toruloides</name>
    <name type="common">Yeast</name>
    <name type="synonym">Rhodosporidium toruloides</name>
    <dbReference type="NCBI Taxonomy" id="5286"/>
    <lineage>
        <taxon>Eukaryota</taxon>
        <taxon>Fungi</taxon>
        <taxon>Dikarya</taxon>
        <taxon>Basidiomycota</taxon>
        <taxon>Pucciniomycotina</taxon>
        <taxon>Microbotryomycetes</taxon>
        <taxon>Sporidiobolales</taxon>
        <taxon>Sporidiobolaceae</taxon>
        <taxon>Rhodotorula</taxon>
    </lineage>
</organism>
<evidence type="ECO:0000256" key="5">
    <source>
        <dbReference type="ARBA" id="ARBA00022692"/>
    </source>
</evidence>
<keyword evidence="5 16" id="KW-0812">Transmembrane</keyword>
<dbReference type="GO" id="GO:0005743">
    <property type="term" value="C:mitochondrial inner membrane"/>
    <property type="evidence" value="ECO:0007669"/>
    <property type="project" value="UniProtKB-SubCell"/>
</dbReference>
<dbReference type="EC" id="1.-.-.-" evidence="16"/>
<gene>
    <name evidence="18" type="ORF">Rt10032_c10g4219</name>
</gene>
<keyword evidence="9 16" id="KW-0249">Electron transport</keyword>
<keyword evidence="3" id="KW-0813">Transport</keyword>
<keyword evidence="11 16" id="KW-0560">Oxidoreductase</keyword>
<dbReference type="OrthoDB" id="16906at2759"/>
<name>A0A511KII9_RHOTO</name>
<evidence type="ECO:0000256" key="12">
    <source>
        <dbReference type="ARBA" id="ARBA00023004"/>
    </source>
</evidence>
<dbReference type="CDD" id="cd01053">
    <property type="entry name" value="AOX"/>
    <property type="match status" value="1"/>
</dbReference>
<evidence type="ECO:0000256" key="6">
    <source>
        <dbReference type="ARBA" id="ARBA00022723"/>
    </source>
</evidence>
<evidence type="ECO:0000256" key="17">
    <source>
        <dbReference type="SAM" id="Phobius"/>
    </source>
</evidence>
<proteinExistence type="inferred from homology"/>
<sequence>MSMNTLARRTLLSAVRHPSPLHNLIYTRSVATTTLLRSPTQTPVVLSEQPPTRSFQPHHRDGGIALLLEQSMPTPPAPKDGWKHSRPHEDWVLSHPVYQPTDLEKVQVVHFEPKTFGDRLAYMMVGFARRGFDLVSGYKHADPAAAREAAKKAGKENLSVEELQKEGFLMSEKQWMSRILFLESIAGVPGFTAGILRHLRSLRLMRRDGGWINSLLEEAENERMHLLTFLKIRQPSMFFRGLVLGAQGVFFNMFFFSYLISPKACHRFVGYLEEEGESHPVKTYTHIIEAIQRGEIPEWAEGGKRKVPQVAKDFWRLSDDATMLDLVRVVRADEAGHRFVNHTLANLRKDDINPVSLVHQSPTMQGQSPGFTRDESLAWARKVQEELTGKKVEEGAEAGGLDVKTVALDDSR</sequence>
<keyword evidence="7" id="KW-0999">Mitochondrion inner membrane</keyword>
<keyword evidence="10 17" id="KW-1133">Transmembrane helix</keyword>
<feature type="transmembrane region" description="Helical" evidence="17">
    <location>
        <begin position="237"/>
        <end position="260"/>
    </location>
</feature>
<protein>
    <recommendedName>
        <fullName evidence="16">Alternative oxidase</fullName>
        <ecNumber evidence="16">1.-.-.-</ecNumber>
    </recommendedName>
</protein>
<evidence type="ECO:0000256" key="9">
    <source>
        <dbReference type="ARBA" id="ARBA00022982"/>
    </source>
</evidence>
<evidence type="ECO:0000256" key="8">
    <source>
        <dbReference type="ARBA" id="ARBA00022946"/>
    </source>
</evidence>
<comment type="function">
    <text evidence="15">Catalyzes cyanide-resistant oxygen consumption. May increase respiration when the cytochrome respiratory pathway is restricted, or in response to low temperatures.</text>
</comment>
<keyword evidence="13" id="KW-0496">Mitochondrion</keyword>